<dbReference type="PROSITE" id="PS00843">
    <property type="entry name" value="DALA_DALA_LIGASE_1"/>
    <property type="match status" value="1"/>
</dbReference>
<feature type="domain" description="ATP-grasp" evidence="15">
    <location>
        <begin position="128"/>
        <end position="330"/>
    </location>
</feature>
<evidence type="ECO:0000256" key="12">
    <source>
        <dbReference type="ARBA" id="ARBA00023316"/>
    </source>
</evidence>
<name>A0AAN7QCG3_9EURO</name>
<evidence type="ECO:0000256" key="2">
    <source>
        <dbReference type="ARBA" id="ARBA00001946"/>
    </source>
</evidence>
<evidence type="ECO:0000256" key="14">
    <source>
        <dbReference type="SAM" id="MobiDB-lite"/>
    </source>
</evidence>
<feature type="compositionally biased region" description="Basic and acidic residues" evidence="14">
    <location>
        <begin position="326"/>
        <end position="339"/>
    </location>
</feature>
<dbReference type="NCBIfam" id="NF002528">
    <property type="entry name" value="PRK01966.1-4"/>
    <property type="match status" value="1"/>
</dbReference>
<evidence type="ECO:0000256" key="9">
    <source>
        <dbReference type="ARBA" id="ARBA00022960"/>
    </source>
</evidence>
<keyword evidence="6 13" id="KW-0547">Nucleotide-binding</keyword>
<dbReference type="HAMAP" id="MF_00047">
    <property type="entry name" value="Dala_Dala_lig"/>
    <property type="match status" value="1"/>
</dbReference>
<dbReference type="GO" id="GO:0008716">
    <property type="term" value="F:D-alanine-D-alanine ligase activity"/>
    <property type="evidence" value="ECO:0007669"/>
    <property type="project" value="InterPro"/>
</dbReference>
<accession>A0AAN7QCG3</accession>
<keyword evidence="8" id="KW-0460">Magnesium</keyword>
<evidence type="ECO:0000256" key="6">
    <source>
        <dbReference type="ARBA" id="ARBA00022741"/>
    </source>
</evidence>
<comment type="cofactor">
    <cofactor evidence="2">
        <name>Mg(2+)</name>
        <dbReference type="ChEBI" id="CHEBI:18420"/>
    </cofactor>
</comment>
<dbReference type="AlphaFoldDB" id="A0AAN7QCG3"/>
<feature type="compositionally biased region" description="Polar residues" evidence="14">
    <location>
        <begin position="340"/>
        <end position="352"/>
    </location>
</feature>
<dbReference type="GO" id="GO:0005524">
    <property type="term" value="F:ATP binding"/>
    <property type="evidence" value="ECO:0007669"/>
    <property type="project" value="UniProtKB-UniRule"/>
</dbReference>
<dbReference type="Gene3D" id="3.30.1490.20">
    <property type="entry name" value="ATP-grasp fold, A domain"/>
    <property type="match status" value="1"/>
</dbReference>
<keyword evidence="12" id="KW-0961">Cell wall biogenesis/degradation</keyword>
<dbReference type="Gene3D" id="3.30.470.20">
    <property type="entry name" value="ATP-grasp fold, B domain"/>
    <property type="match status" value="1"/>
</dbReference>
<dbReference type="GO" id="GO:0071555">
    <property type="term" value="P:cell wall organization"/>
    <property type="evidence" value="ECO:0007669"/>
    <property type="project" value="UniProtKB-KW"/>
</dbReference>
<dbReference type="GO" id="GO:0008360">
    <property type="term" value="P:regulation of cell shape"/>
    <property type="evidence" value="ECO:0007669"/>
    <property type="project" value="UniProtKB-KW"/>
</dbReference>
<evidence type="ECO:0000256" key="1">
    <source>
        <dbReference type="ARBA" id="ARBA00001936"/>
    </source>
</evidence>
<evidence type="ECO:0000256" key="5">
    <source>
        <dbReference type="ARBA" id="ARBA00022723"/>
    </source>
</evidence>
<dbReference type="PANTHER" id="PTHR23132:SF25">
    <property type="entry name" value="D-ALANINE--D-ALANINE LIGASE A"/>
    <property type="match status" value="1"/>
</dbReference>
<protein>
    <recommendedName>
        <fullName evidence="15">ATP-grasp domain-containing protein</fullName>
    </recommendedName>
</protein>
<evidence type="ECO:0000256" key="8">
    <source>
        <dbReference type="ARBA" id="ARBA00022842"/>
    </source>
</evidence>
<dbReference type="InterPro" id="IPR011761">
    <property type="entry name" value="ATP-grasp"/>
</dbReference>
<keyword evidence="9" id="KW-0133">Cell shape</keyword>
<dbReference type="GO" id="GO:0046872">
    <property type="term" value="F:metal ion binding"/>
    <property type="evidence" value="ECO:0007669"/>
    <property type="project" value="UniProtKB-KW"/>
</dbReference>
<comment type="similarity">
    <text evidence="3">Belongs to the D-alanine--D-alanine ligase family.</text>
</comment>
<evidence type="ECO:0000256" key="4">
    <source>
        <dbReference type="ARBA" id="ARBA00022598"/>
    </source>
</evidence>
<dbReference type="GO" id="GO:0005829">
    <property type="term" value="C:cytosol"/>
    <property type="evidence" value="ECO:0007669"/>
    <property type="project" value="TreeGrafter"/>
</dbReference>
<evidence type="ECO:0000256" key="11">
    <source>
        <dbReference type="ARBA" id="ARBA00023211"/>
    </source>
</evidence>
<dbReference type="NCBIfam" id="TIGR01205">
    <property type="entry name" value="D_ala_D_alaTIGR"/>
    <property type="match status" value="1"/>
</dbReference>
<dbReference type="Pfam" id="PF07478">
    <property type="entry name" value="Dala_Dala_lig_C"/>
    <property type="match status" value="1"/>
</dbReference>
<comment type="caution">
    <text evidence="16">The sequence shown here is derived from an EMBL/GenBank/DDBJ whole genome shotgun (WGS) entry which is preliminary data.</text>
</comment>
<keyword evidence="17" id="KW-1185">Reference proteome</keyword>
<dbReference type="Pfam" id="PF01820">
    <property type="entry name" value="Dala_Dala_lig_N"/>
    <property type="match status" value="1"/>
</dbReference>
<keyword evidence="10" id="KW-0573">Peptidoglycan synthesis</keyword>
<proteinExistence type="inferred from homology"/>
<evidence type="ECO:0000256" key="13">
    <source>
        <dbReference type="PROSITE-ProRule" id="PRU00409"/>
    </source>
</evidence>
<evidence type="ECO:0000259" key="15">
    <source>
        <dbReference type="PROSITE" id="PS50975"/>
    </source>
</evidence>
<keyword evidence="4" id="KW-0436">Ligase</keyword>
<evidence type="ECO:0000313" key="16">
    <source>
        <dbReference type="EMBL" id="KAK5080596.1"/>
    </source>
</evidence>
<organism evidence="16 17">
    <name type="scientific">Lithohypha guttulata</name>
    <dbReference type="NCBI Taxonomy" id="1690604"/>
    <lineage>
        <taxon>Eukaryota</taxon>
        <taxon>Fungi</taxon>
        <taxon>Dikarya</taxon>
        <taxon>Ascomycota</taxon>
        <taxon>Pezizomycotina</taxon>
        <taxon>Eurotiomycetes</taxon>
        <taxon>Chaetothyriomycetidae</taxon>
        <taxon>Chaetothyriales</taxon>
        <taxon>Trichomeriaceae</taxon>
        <taxon>Lithohypha</taxon>
    </lineage>
</organism>
<evidence type="ECO:0000256" key="3">
    <source>
        <dbReference type="ARBA" id="ARBA00010871"/>
    </source>
</evidence>
<dbReference type="PIRSF" id="PIRSF039102">
    <property type="entry name" value="Ddl/VanB"/>
    <property type="match status" value="1"/>
</dbReference>
<keyword evidence="7 13" id="KW-0067">ATP-binding</keyword>
<dbReference type="PANTHER" id="PTHR23132">
    <property type="entry name" value="D-ALANINE--D-ALANINE LIGASE"/>
    <property type="match status" value="1"/>
</dbReference>
<dbReference type="InterPro" id="IPR011095">
    <property type="entry name" value="Dala_Dala_lig_C"/>
</dbReference>
<evidence type="ECO:0000256" key="10">
    <source>
        <dbReference type="ARBA" id="ARBA00022984"/>
    </source>
</evidence>
<dbReference type="SUPFAM" id="SSF56059">
    <property type="entry name" value="Glutathione synthetase ATP-binding domain-like"/>
    <property type="match status" value="1"/>
</dbReference>
<dbReference type="InterPro" id="IPR016185">
    <property type="entry name" value="PreATP-grasp_dom_sf"/>
</dbReference>
<reference evidence="16 17" key="1">
    <citation type="submission" date="2023-08" db="EMBL/GenBank/DDBJ databases">
        <title>Black Yeasts Isolated from many extreme environments.</title>
        <authorList>
            <person name="Coleine C."/>
            <person name="Stajich J.E."/>
            <person name="Selbmann L."/>
        </authorList>
    </citation>
    <scope>NUCLEOTIDE SEQUENCE [LARGE SCALE GENOMIC DNA]</scope>
    <source>
        <strain evidence="16 17">CCFEE 5910</strain>
    </source>
</reference>
<keyword evidence="11" id="KW-0464">Manganese</keyword>
<dbReference type="InterPro" id="IPR000291">
    <property type="entry name" value="D-Ala_lig_Van_CS"/>
</dbReference>
<dbReference type="Gene3D" id="3.40.50.20">
    <property type="match status" value="1"/>
</dbReference>
<gene>
    <name evidence="16" type="ORF">LTR05_008541</name>
</gene>
<dbReference type="InterPro" id="IPR011127">
    <property type="entry name" value="Dala_Dala_lig_N"/>
</dbReference>
<dbReference type="InterPro" id="IPR013815">
    <property type="entry name" value="ATP_grasp_subdomain_1"/>
</dbReference>
<dbReference type="EMBL" id="JAVRRJ010000013">
    <property type="protein sequence ID" value="KAK5080596.1"/>
    <property type="molecule type" value="Genomic_DNA"/>
</dbReference>
<evidence type="ECO:0000256" key="7">
    <source>
        <dbReference type="ARBA" id="ARBA00022840"/>
    </source>
</evidence>
<evidence type="ECO:0000313" key="17">
    <source>
        <dbReference type="Proteomes" id="UP001309876"/>
    </source>
</evidence>
<feature type="region of interest" description="Disordered" evidence="14">
    <location>
        <begin position="326"/>
        <end position="353"/>
    </location>
</feature>
<dbReference type="SUPFAM" id="SSF52440">
    <property type="entry name" value="PreATP-grasp domain"/>
    <property type="match status" value="1"/>
</dbReference>
<dbReference type="PROSITE" id="PS50975">
    <property type="entry name" value="ATP_GRASP"/>
    <property type="match status" value="1"/>
</dbReference>
<dbReference type="Proteomes" id="UP001309876">
    <property type="component" value="Unassembled WGS sequence"/>
</dbReference>
<comment type="cofactor">
    <cofactor evidence="1">
        <name>Mn(2+)</name>
        <dbReference type="ChEBI" id="CHEBI:29035"/>
    </cofactor>
</comment>
<dbReference type="InterPro" id="IPR005905">
    <property type="entry name" value="D_ala_D_ala"/>
</dbReference>
<keyword evidence="5" id="KW-0479">Metal-binding</keyword>
<sequence length="383" mass="42445">MPIRLLIVAGGQSAEHHVSLSSAKNVLEGLSESDIFVTTIIVTKDGRWLSPEASLQVLRRGVGAAECDGDYLSTLISCRNEYDVVFPLIHGPTGEDGILQGFLQMLNLPYIGCGVLASAICMDKVIFRDIAKARDLPQVKYLSFRRSDFNKDKQHFCDKVKLELASPWIVKPSALGSSIGVAKVEEADGDARLKETFHQAFQYGAELLVEECVPNLCELEVAVVGNETSRASVLGRIVYEAYTQDHETKYGDTTLQIPADVPVHIAERCRSVALKAYRCYGCTGLARVDFFYDSVQQHIVLNEINTLPGFTDVSMFPRLREYEGRLRVPRPEEQKERKVNSASPQTPSQTHQPLCPLSQPYSACQSNFDFASTTLSLSIVMCM</sequence>